<dbReference type="CTD" id="9818296"/>
<dbReference type="OrthoDB" id="5883672at2759"/>
<dbReference type="KEGG" id="crq:GCK72_009150"/>
<dbReference type="PANTHER" id="PTHR22899:SF0">
    <property type="entry name" value="F-BOX ASSOCIATED DOMAIN-CONTAINING PROTEIN-RELATED"/>
    <property type="match status" value="1"/>
</dbReference>
<dbReference type="FunCoup" id="E3MKW6">
    <property type="interactions" value="541"/>
</dbReference>
<dbReference type="AlphaFoldDB" id="E3MKW6"/>
<dbReference type="Proteomes" id="UP000008281">
    <property type="component" value="Unassembled WGS sequence"/>
</dbReference>
<dbReference type="EMBL" id="DS268453">
    <property type="protein sequence ID" value="EFP04225.1"/>
    <property type="molecule type" value="Genomic_DNA"/>
</dbReference>
<evidence type="ECO:0000313" key="3">
    <source>
        <dbReference type="Proteomes" id="UP000008281"/>
    </source>
</evidence>
<evidence type="ECO:0000259" key="1">
    <source>
        <dbReference type="Pfam" id="PF07735"/>
    </source>
</evidence>
<evidence type="ECO:0000313" key="2">
    <source>
        <dbReference type="EMBL" id="EFP04225.1"/>
    </source>
</evidence>
<reference evidence="2" key="1">
    <citation type="submission" date="2007-07" db="EMBL/GenBank/DDBJ databases">
        <title>PCAP assembly of the Caenorhabditis remanei genome.</title>
        <authorList>
            <consortium name="The Caenorhabditis remanei Sequencing Consortium"/>
            <person name="Wilson R.K."/>
        </authorList>
    </citation>
    <scope>NUCLEOTIDE SEQUENCE [LARGE SCALE GENOMIC DNA]</scope>
    <source>
        <strain evidence="2">PB4641</strain>
    </source>
</reference>
<feature type="domain" description="Sdz-33 F-box" evidence="1">
    <location>
        <begin position="206"/>
        <end position="269"/>
    </location>
</feature>
<dbReference type="Pfam" id="PF07735">
    <property type="entry name" value="FBA_2"/>
    <property type="match status" value="1"/>
</dbReference>
<organism evidence="3">
    <name type="scientific">Caenorhabditis remanei</name>
    <name type="common">Caenorhabditis vulgaris</name>
    <dbReference type="NCBI Taxonomy" id="31234"/>
    <lineage>
        <taxon>Eukaryota</taxon>
        <taxon>Metazoa</taxon>
        <taxon>Ecdysozoa</taxon>
        <taxon>Nematoda</taxon>
        <taxon>Chromadorea</taxon>
        <taxon>Rhabditida</taxon>
        <taxon>Rhabditina</taxon>
        <taxon>Rhabditomorpha</taxon>
        <taxon>Rhabditoidea</taxon>
        <taxon>Rhabditidae</taxon>
        <taxon>Peloderinae</taxon>
        <taxon>Caenorhabditis</taxon>
    </lineage>
</organism>
<accession>E3MKW6</accession>
<dbReference type="HOGENOM" id="CLU_028840_1_3_1"/>
<sequence>MPPGFPLFLLPDNVVLSVFQSMELVEQILLSMLSVRTKKIVCSLNHHSDCEEISLHTYASYELFVRLYPFIIRVAFKKFEEVAERELVEIERPERIKFHVSRIVGGRNESVDYQWENGTFEVRDYIDHFMEILHHNWIDELNVTINTAYPLESIQQHVNGLDLRKLTIFERNSEDEMINYLNAIKPSRSLNFERSPSFVWNHTKMSQFFIQNLDQISIGKAPSLTLDDLLLMNMSEIKINKTRMTGKDFNRFLKHWMAGSNPRLRYLWIECHLTDDFEEEQYERDVLQGIDHRKMADGEERTYVMNMGLYEERTETFSGGSYIRRKDGTEAIVHTEEIFFTFILQ</sequence>
<dbReference type="eggNOG" id="ENOG502QUPQ">
    <property type="taxonomic scope" value="Eukaryota"/>
</dbReference>
<dbReference type="InterPro" id="IPR053222">
    <property type="entry name" value="Zygotic_Embryogenesis-Asso"/>
</dbReference>
<proteinExistence type="predicted"/>
<dbReference type="RefSeq" id="XP_003103167.2">
    <property type="nucleotide sequence ID" value="XM_003103119.2"/>
</dbReference>
<gene>
    <name evidence="2" type="ORF">CRE_26674</name>
</gene>
<keyword evidence="3" id="KW-1185">Reference proteome</keyword>
<dbReference type="PANTHER" id="PTHR22899">
    <property type="entry name" value="CYCLIN-RELATED F-BOX FAMILY"/>
    <property type="match status" value="1"/>
</dbReference>
<dbReference type="GeneID" id="9818296"/>
<dbReference type="InParanoid" id="E3MKW6"/>
<name>E3MKW6_CAERE</name>
<protein>
    <recommendedName>
        <fullName evidence="1">Sdz-33 F-box domain-containing protein</fullName>
    </recommendedName>
</protein>
<dbReference type="InterPro" id="IPR012885">
    <property type="entry name" value="F-box_Sdz-33"/>
</dbReference>
<dbReference type="OMA" id="YLWIECH"/>